<keyword evidence="2" id="KW-0012">Acyltransferase</keyword>
<dbReference type="RefSeq" id="WP_169281625.1">
    <property type="nucleotide sequence ID" value="NZ_CP051680.1"/>
</dbReference>
<proteinExistence type="predicted"/>
<dbReference type="AlphaFoldDB" id="A0A7Z2VLW6"/>
<reference evidence="2 3" key="1">
    <citation type="submission" date="2020-04" db="EMBL/GenBank/DDBJ databases">
        <title>Genome sequencing of novel species.</title>
        <authorList>
            <person name="Heo J."/>
            <person name="Kim S.-J."/>
            <person name="Kim J.-S."/>
            <person name="Hong S.-B."/>
            <person name="Kwon S.-W."/>
        </authorList>
    </citation>
    <scope>NUCLEOTIDE SEQUENCE [LARGE SCALE GENOMIC DNA]</scope>
    <source>
        <strain evidence="2 3">MFER-1</strain>
    </source>
</reference>
<keyword evidence="3" id="KW-1185">Reference proteome</keyword>
<feature type="transmembrane region" description="Helical" evidence="1">
    <location>
        <begin position="157"/>
        <end position="176"/>
    </location>
</feature>
<gene>
    <name evidence="2" type="ORF">HH215_20730</name>
</gene>
<name>A0A7Z2VLW6_9BACL</name>
<keyword evidence="1" id="KW-1133">Transmembrane helix</keyword>
<keyword evidence="1" id="KW-0812">Transmembrane</keyword>
<dbReference type="SUPFAM" id="SSF53474">
    <property type="entry name" value="alpha/beta-Hydrolases"/>
    <property type="match status" value="1"/>
</dbReference>
<feature type="transmembrane region" description="Helical" evidence="1">
    <location>
        <begin position="122"/>
        <end position="145"/>
    </location>
</feature>
<dbReference type="GO" id="GO:0015996">
    <property type="term" value="P:chlorophyll catabolic process"/>
    <property type="evidence" value="ECO:0007669"/>
    <property type="project" value="TreeGrafter"/>
</dbReference>
<organism evidence="2 3">
    <name type="scientific">Cohnella herbarum</name>
    <dbReference type="NCBI Taxonomy" id="2728023"/>
    <lineage>
        <taxon>Bacteria</taxon>
        <taxon>Bacillati</taxon>
        <taxon>Bacillota</taxon>
        <taxon>Bacilli</taxon>
        <taxon>Bacillales</taxon>
        <taxon>Paenibacillaceae</taxon>
        <taxon>Cohnella</taxon>
    </lineage>
</organism>
<dbReference type="PANTHER" id="PTHR33428:SF2">
    <property type="entry name" value="CHLOROPHYLLASE-2"/>
    <property type="match status" value="1"/>
</dbReference>
<protein>
    <submittedName>
        <fullName evidence="2">Acyltransferase</fullName>
    </submittedName>
</protein>
<evidence type="ECO:0000313" key="2">
    <source>
        <dbReference type="EMBL" id="QJD85360.1"/>
    </source>
</evidence>
<accession>A0A7Z2VLW6</accession>
<dbReference type="Gene3D" id="3.40.50.1820">
    <property type="entry name" value="alpha/beta hydrolase"/>
    <property type="match status" value="1"/>
</dbReference>
<sequence length="770" mass="85853">MNLEFIELSRNKRIAVWLRRRLSGAYARDNGIWKSAIVTLWLFSCLAVGISALGMPTGFGTLFDVVTGLALNTIALAISSAVVGALLAIAGVKVPRFTAGSFLYVGVLVYFVLYFSEFGWKGATAFSITSTLLAACLGVLVWGIVRLRLRLQSKTRRMVLGLGALVVVLFLAVSGYPRLLPTMSDSDADSADGAAPNVGNDVHSLSAILSDPSEPGDYVVDSFTYGSGGDRHRSEFAKGADELSLPVDASAYIDNWPWLRDKFWGFDETNLPLNGRVWLPEGEGPFPLVLMVHGNHLMEKFSDGGYGYLGELLASQGIAAVSVDENFLNYSVWSGIPKQDMKLRAWLLLKHIQQIQQFNVQTESQFNGRIDFQRIALLGHSRGGQAASMATDRDSWFPNDLSLPDEDSYSIRAVIALAPTDTEVDGKWTQLRDVSYLTLQGAKDADLVNFYGDRQYGRATYSDESDAFKTSLYIEDANHSQFNTDWGESDNAMPAGLFIRPTELLEPEDQRRIAQVYVSAFLETVFQGSERYDSLFRDYRTGLGFLPPTRYFNQYESGSFRRIADFKGKAREVLSPGVTAEATDLTDWRHTDALNRQGKGKGDNGVELEWDAEGSYTINLNPALIGEVDEEDVLMFSMANMGRDLEELEEEIEEPEMLEALEEAMESNLSIDIEVEDREGNSVRLPLDRFRETEPQVATEFTWLPRMESVLSEGKFKDVEEPVYQVYELPLDSFVEANREFDPSEWSRITFHFNEGPGKVMLDDLGLMPG</sequence>
<keyword evidence="1" id="KW-0472">Membrane</keyword>
<keyword evidence="2" id="KW-0808">Transferase</keyword>
<dbReference type="PANTHER" id="PTHR33428">
    <property type="entry name" value="CHLOROPHYLLASE-2, CHLOROPLASTIC"/>
    <property type="match status" value="1"/>
</dbReference>
<feature type="transmembrane region" description="Helical" evidence="1">
    <location>
        <begin position="31"/>
        <end position="53"/>
    </location>
</feature>
<dbReference type="GO" id="GO:0047746">
    <property type="term" value="F:chlorophyllase activity"/>
    <property type="evidence" value="ECO:0007669"/>
    <property type="project" value="TreeGrafter"/>
</dbReference>
<dbReference type="InterPro" id="IPR029058">
    <property type="entry name" value="AB_hydrolase_fold"/>
</dbReference>
<dbReference type="KEGG" id="cheb:HH215_20730"/>
<dbReference type="EMBL" id="CP051680">
    <property type="protein sequence ID" value="QJD85360.1"/>
    <property type="molecule type" value="Genomic_DNA"/>
</dbReference>
<evidence type="ECO:0000313" key="3">
    <source>
        <dbReference type="Proteomes" id="UP000502248"/>
    </source>
</evidence>
<dbReference type="GO" id="GO:0016746">
    <property type="term" value="F:acyltransferase activity"/>
    <property type="evidence" value="ECO:0007669"/>
    <property type="project" value="UniProtKB-KW"/>
</dbReference>
<feature type="transmembrane region" description="Helical" evidence="1">
    <location>
        <begin position="65"/>
        <end position="90"/>
    </location>
</feature>
<dbReference type="Proteomes" id="UP000502248">
    <property type="component" value="Chromosome"/>
</dbReference>
<evidence type="ECO:0000256" key="1">
    <source>
        <dbReference type="SAM" id="Phobius"/>
    </source>
</evidence>
<feature type="transmembrane region" description="Helical" evidence="1">
    <location>
        <begin position="97"/>
        <end position="116"/>
    </location>
</feature>